<dbReference type="EMBL" id="GBXM01061718">
    <property type="protein sequence ID" value="JAH46859.1"/>
    <property type="molecule type" value="Transcribed_RNA"/>
</dbReference>
<reference evidence="1" key="2">
    <citation type="journal article" date="2015" name="Fish Shellfish Immunol.">
        <title>Early steps in the European eel (Anguilla anguilla)-Vibrio vulnificus interaction in the gills: Role of the RtxA13 toxin.</title>
        <authorList>
            <person name="Callol A."/>
            <person name="Pajuelo D."/>
            <person name="Ebbesson L."/>
            <person name="Teles M."/>
            <person name="MacKenzie S."/>
            <person name="Amaro C."/>
        </authorList>
    </citation>
    <scope>NUCLEOTIDE SEQUENCE</scope>
</reference>
<proteinExistence type="predicted"/>
<dbReference type="AlphaFoldDB" id="A0A0E9SZU7"/>
<organism evidence="1">
    <name type="scientific">Anguilla anguilla</name>
    <name type="common">European freshwater eel</name>
    <name type="synonym">Muraena anguilla</name>
    <dbReference type="NCBI Taxonomy" id="7936"/>
    <lineage>
        <taxon>Eukaryota</taxon>
        <taxon>Metazoa</taxon>
        <taxon>Chordata</taxon>
        <taxon>Craniata</taxon>
        <taxon>Vertebrata</taxon>
        <taxon>Euteleostomi</taxon>
        <taxon>Actinopterygii</taxon>
        <taxon>Neopterygii</taxon>
        <taxon>Teleostei</taxon>
        <taxon>Anguilliformes</taxon>
        <taxon>Anguillidae</taxon>
        <taxon>Anguilla</taxon>
    </lineage>
</organism>
<reference evidence="1" key="1">
    <citation type="submission" date="2014-11" db="EMBL/GenBank/DDBJ databases">
        <authorList>
            <person name="Amaro Gonzalez C."/>
        </authorList>
    </citation>
    <scope>NUCLEOTIDE SEQUENCE</scope>
</reference>
<accession>A0A0E9SZU7</accession>
<evidence type="ECO:0000313" key="1">
    <source>
        <dbReference type="EMBL" id="JAH46859.1"/>
    </source>
</evidence>
<name>A0A0E9SZU7_ANGAN</name>
<protein>
    <submittedName>
        <fullName evidence="1">Uncharacterized protein</fullName>
    </submittedName>
</protein>
<sequence>MKIVATGSNKTIMIQQNKETGPIIVYRNESK</sequence>